<evidence type="ECO:0000259" key="1">
    <source>
        <dbReference type="Pfam" id="PF13439"/>
    </source>
</evidence>
<dbReference type="PANTHER" id="PTHR45947">
    <property type="entry name" value="SULFOQUINOVOSYL TRANSFERASE SQD2"/>
    <property type="match status" value="1"/>
</dbReference>
<dbReference type="EC" id="2.4.1.250" evidence="2"/>
<dbReference type="AlphaFoldDB" id="A0A644Y4E3"/>
<protein>
    <submittedName>
        <fullName evidence="2">D-inositol-3-phosphate glycosyltransferase</fullName>
        <ecNumber evidence="2">2.4.1.250</ecNumber>
    </submittedName>
</protein>
<dbReference type="EMBL" id="VSSQ01004031">
    <property type="protein sequence ID" value="MPM23435.1"/>
    <property type="molecule type" value="Genomic_DNA"/>
</dbReference>
<gene>
    <name evidence="2" type="primary">mshA_59</name>
    <name evidence="2" type="ORF">SDC9_69908</name>
</gene>
<comment type="caution">
    <text evidence="2">The sequence shown here is derived from an EMBL/GenBank/DDBJ whole genome shotgun (WGS) entry which is preliminary data.</text>
</comment>
<sequence length="402" mass="45927">MAEKIRVLRILNRFNLGGPTYNASQLTKHMEDDYETLLIGGPNEKNEHDSLHIPHSLGIEPVIVESMRRSMNPVLDRNAYRDVKKIIAKFKPHIVHTHASKAGAVGRSAAFNLKVPVIVHTYHGHVFEAYFNSLISSFYKAVERNLAKKTDAIIALSERQRIDLVKRFRICSEEKTHVIANGFDLSSFQENADEKRKHFRKRFHLSDDEIAIGIIGRMVPVKNHAMFVDVVERVSQLYNGKVRYFIVGDGETSDATRQRFQQKSIRFTDKQEQGALVHFTSWQKKVDEIMAGIDILALTSLNEGTPVCLIEAQAASCPVVSTDVGGIRDIVIEGQTALLSPSQDVETMSRNIVKMITDKKLYISMKLHGWEFVRDRFQYQRMVEDMKVLYDKLLMEKRISVK</sequence>
<accession>A0A644Y4E3</accession>
<dbReference type="InterPro" id="IPR050194">
    <property type="entry name" value="Glycosyltransferase_grp1"/>
</dbReference>
<organism evidence="2">
    <name type="scientific">bioreactor metagenome</name>
    <dbReference type="NCBI Taxonomy" id="1076179"/>
    <lineage>
        <taxon>unclassified sequences</taxon>
        <taxon>metagenomes</taxon>
        <taxon>ecological metagenomes</taxon>
    </lineage>
</organism>
<reference evidence="2" key="1">
    <citation type="submission" date="2019-08" db="EMBL/GenBank/DDBJ databases">
        <authorList>
            <person name="Kucharzyk K."/>
            <person name="Murdoch R.W."/>
            <person name="Higgins S."/>
            <person name="Loffler F."/>
        </authorList>
    </citation>
    <scope>NUCLEOTIDE SEQUENCE</scope>
</reference>
<dbReference type="Pfam" id="PF13439">
    <property type="entry name" value="Glyco_transf_4"/>
    <property type="match status" value="1"/>
</dbReference>
<dbReference type="PANTHER" id="PTHR45947:SF3">
    <property type="entry name" value="SULFOQUINOVOSYL TRANSFERASE SQD2"/>
    <property type="match status" value="1"/>
</dbReference>
<evidence type="ECO:0000313" key="2">
    <source>
        <dbReference type="EMBL" id="MPM23435.1"/>
    </source>
</evidence>
<dbReference type="Pfam" id="PF13692">
    <property type="entry name" value="Glyco_trans_1_4"/>
    <property type="match status" value="1"/>
</dbReference>
<dbReference type="InterPro" id="IPR028098">
    <property type="entry name" value="Glyco_trans_4-like_N"/>
</dbReference>
<dbReference type="SUPFAM" id="SSF53756">
    <property type="entry name" value="UDP-Glycosyltransferase/glycogen phosphorylase"/>
    <property type="match status" value="1"/>
</dbReference>
<keyword evidence="2" id="KW-0808">Transferase</keyword>
<proteinExistence type="predicted"/>
<feature type="domain" description="Glycosyltransferase subfamily 4-like N-terminal" evidence="1">
    <location>
        <begin position="52"/>
        <end position="186"/>
    </location>
</feature>
<dbReference type="Gene3D" id="3.40.50.2000">
    <property type="entry name" value="Glycogen Phosphorylase B"/>
    <property type="match status" value="2"/>
</dbReference>
<keyword evidence="2" id="KW-0328">Glycosyltransferase</keyword>
<dbReference type="GO" id="GO:0102710">
    <property type="term" value="F:D-inositol-3-phosphate glycosyltransferase activity"/>
    <property type="evidence" value="ECO:0007669"/>
    <property type="project" value="UniProtKB-EC"/>
</dbReference>
<name>A0A644Y4E3_9ZZZZ</name>